<proteinExistence type="predicted"/>
<feature type="domain" description="Glycosyl hydrolase family 38 C-terminal" evidence="1">
    <location>
        <begin position="4"/>
        <end position="119"/>
    </location>
</feature>
<dbReference type="InterPro" id="IPR011013">
    <property type="entry name" value="Gal_mutarotase_sf_dom"/>
</dbReference>
<dbReference type="Proteomes" id="UP000286510">
    <property type="component" value="Unassembled WGS sequence"/>
</dbReference>
<dbReference type="VEuPathDB" id="FungiDB:H257_15246"/>
<evidence type="ECO:0000313" key="3">
    <source>
        <dbReference type="Proteomes" id="UP000286510"/>
    </source>
</evidence>
<dbReference type="EMBL" id="QUTF01023348">
    <property type="protein sequence ID" value="RHY87199.1"/>
    <property type="molecule type" value="Genomic_DNA"/>
</dbReference>
<protein>
    <recommendedName>
        <fullName evidence="1">Glycosyl hydrolase family 38 C-terminal domain-containing protein</fullName>
    </recommendedName>
</protein>
<gene>
    <name evidence="2" type="ORF">DYB26_013382</name>
</gene>
<dbReference type="Pfam" id="PF07748">
    <property type="entry name" value="Glyco_hydro_38C"/>
    <property type="match status" value="1"/>
</dbReference>
<dbReference type="Gene3D" id="2.60.40.1360">
    <property type="match status" value="1"/>
</dbReference>
<dbReference type="GO" id="GO:0006013">
    <property type="term" value="P:mannose metabolic process"/>
    <property type="evidence" value="ECO:0007669"/>
    <property type="project" value="InterPro"/>
</dbReference>
<reference evidence="2 3" key="1">
    <citation type="submission" date="2018-08" db="EMBL/GenBank/DDBJ databases">
        <title>Aphanomyces genome sequencing and annotation.</title>
        <authorList>
            <person name="Minardi D."/>
            <person name="Oidtmann B."/>
            <person name="Van Der Giezen M."/>
            <person name="Studholme D.J."/>
        </authorList>
    </citation>
    <scope>NUCLEOTIDE SEQUENCE [LARGE SCALE GENOMIC DNA]</scope>
    <source>
        <strain evidence="2 3">FDL457</strain>
    </source>
</reference>
<name>A0A3R7ARZ4_APHAT</name>
<dbReference type="SUPFAM" id="SSF74650">
    <property type="entry name" value="Galactose mutarotase-like"/>
    <property type="match status" value="1"/>
</dbReference>
<dbReference type="GO" id="GO:0004559">
    <property type="term" value="F:alpha-mannosidase activity"/>
    <property type="evidence" value="ECO:0007669"/>
    <property type="project" value="InterPro"/>
</dbReference>
<dbReference type="AlphaFoldDB" id="A0A3R7ARZ4"/>
<evidence type="ECO:0000313" key="2">
    <source>
        <dbReference type="EMBL" id="RHY87199.1"/>
    </source>
</evidence>
<dbReference type="PANTHER" id="PTHR11607:SF3">
    <property type="entry name" value="LYSOSOMAL ALPHA-MANNOSIDASE"/>
    <property type="match status" value="1"/>
</dbReference>
<accession>A0A3R7ARZ4</accession>
<organism evidence="2 3">
    <name type="scientific">Aphanomyces astaci</name>
    <name type="common">Crayfish plague agent</name>
    <dbReference type="NCBI Taxonomy" id="112090"/>
    <lineage>
        <taxon>Eukaryota</taxon>
        <taxon>Sar</taxon>
        <taxon>Stramenopiles</taxon>
        <taxon>Oomycota</taxon>
        <taxon>Saprolegniomycetes</taxon>
        <taxon>Saprolegniales</taxon>
        <taxon>Verrucalvaceae</taxon>
        <taxon>Aphanomyces</taxon>
    </lineage>
</organism>
<dbReference type="Gene3D" id="2.70.98.30">
    <property type="entry name" value="Golgi alpha-mannosidase II, domain 4"/>
    <property type="match status" value="2"/>
</dbReference>
<dbReference type="PANTHER" id="PTHR11607">
    <property type="entry name" value="ALPHA-MANNOSIDASE"/>
    <property type="match status" value="1"/>
</dbReference>
<evidence type="ECO:0000259" key="1">
    <source>
        <dbReference type="Pfam" id="PF07748"/>
    </source>
</evidence>
<dbReference type="InterPro" id="IPR011682">
    <property type="entry name" value="Glyco_hydro_38_C"/>
</dbReference>
<dbReference type="GO" id="GO:0030246">
    <property type="term" value="F:carbohydrate binding"/>
    <property type="evidence" value="ECO:0007669"/>
    <property type="project" value="InterPro"/>
</dbReference>
<dbReference type="InterPro" id="IPR050843">
    <property type="entry name" value="Glycosyl_Hydrlase_38"/>
</dbReference>
<sequence length="334" mass="36474">MSAENEFVRVQVNTVTGSLVSLTNKATQTKLNVTSSLLYYQAYGKQGDSCSSGAYLFHPNTSAVHNLPAISGHNCLKTPLLASCVFQFGTWGSLQYKLRAWDHSVVVEWTTWNLTLHNEEEKVAANYVPITIATYIRDKSNQFNVITDRAQGAASLKDGLTVRGSFALSVGPLALATEQLRAEMSRRYLSPLVALSAHNASLTPPTSSWAPRLPFNVGLISLEVVNGHTIRLRLTHLFAIHEHPEWSKEATVDLLVLLGPQWSVDGVHVTELNLSGNRVVGPIQGTTVTLQPMHVREFEVTTKKAKASTVYDGTVTSLADAGNDNDDDDVEGDF</sequence>
<comment type="caution">
    <text evidence="2">The sequence shown here is derived from an EMBL/GenBank/DDBJ whole genome shotgun (WGS) entry which is preliminary data.</text>
</comment>